<dbReference type="PANTHER" id="PTHR34137:SF1">
    <property type="entry name" value="EXODEOXYRIBONUCLEASE 7 SMALL SUBUNIT"/>
    <property type="match status" value="1"/>
</dbReference>
<dbReference type="GO" id="GO:0009318">
    <property type="term" value="C:exodeoxyribonuclease VII complex"/>
    <property type="evidence" value="ECO:0007669"/>
    <property type="project" value="UniProtKB-UniRule"/>
</dbReference>
<evidence type="ECO:0000256" key="1">
    <source>
        <dbReference type="ARBA" id="ARBA00009998"/>
    </source>
</evidence>
<dbReference type="InterPro" id="IPR003761">
    <property type="entry name" value="Exonuc_VII_S"/>
</dbReference>
<evidence type="ECO:0000256" key="3">
    <source>
        <dbReference type="ARBA" id="ARBA00022722"/>
    </source>
</evidence>
<evidence type="ECO:0000256" key="5">
    <source>
        <dbReference type="ARBA" id="ARBA00022839"/>
    </source>
</evidence>
<reference evidence="7 8" key="1">
    <citation type="submission" date="2023-10" db="EMBL/GenBank/DDBJ databases">
        <title>Complete genome sequence of a Sphingomonadaceae bacterium.</title>
        <authorList>
            <person name="Yan C."/>
        </authorList>
    </citation>
    <scope>NUCLEOTIDE SEQUENCE [LARGE SCALE GENOMIC DNA]</scope>
    <source>
        <strain evidence="7 8">SCSIO 66989</strain>
    </source>
</reference>
<comment type="catalytic activity">
    <reaction evidence="6">
        <text>Exonucleolytic cleavage in either 5'- to 3'- or 3'- to 5'-direction to yield nucleoside 5'-phosphates.</text>
        <dbReference type="EC" id="3.1.11.6"/>
    </reaction>
</comment>
<dbReference type="InterPro" id="IPR037004">
    <property type="entry name" value="Exonuc_VII_ssu_sf"/>
</dbReference>
<proteinExistence type="inferred from homology"/>
<evidence type="ECO:0000256" key="2">
    <source>
        <dbReference type="ARBA" id="ARBA00022490"/>
    </source>
</evidence>
<gene>
    <name evidence="6" type="primary">xseB</name>
    <name evidence="7" type="ORF">RB602_04435</name>
</gene>
<dbReference type="GO" id="GO:0005829">
    <property type="term" value="C:cytosol"/>
    <property type="evidence" value="ECO:0007669"/>
    <property type="project" value="TreeGrafter"/>
</dbReference>
<organism evidence="7 8">
    <name type="scientific">Alterisphingorhabdus coralli</name>
    <dbReference type="NCBI Taxonomy" id="3071408"/>
    <lineage>
        <taxon>Bacteria</taxon>
        <taxon>Pseudomonadati</taxon>
        <taxon>Pseudomonadota</taxon>
        <taxon>Alphaproteobacteria</taxon>
        <taxon>Sphingomonadales</taxon>
        <taxon>Sphingomonadaceae</taxon>
        <taxon>Alterisphingorhabdus (ex Yan et al. 2024)</taxon>
    </lineage>
</organism>
<dbReference type="GO" id="GO:0008855">
    <property type="term" value="F:exodeoxyribonuclease VII activity"/>
    <property type="evidence" value="ECO:0007669"/>
    <property type="project" value="UniProtKB-UniRule"/>
</dbReference>
<dbReference type="KEGG" id="acoa:RB602_04435"/>
<dbReference type="EC" id="3.1.11.6" evidence="6"/>
<dbReference type="NCBIfam" id="TIGR01280">
    <property type="entry name" value="xseB"/>
    <property type="match status" value="1"/>
</dbReference>
<keyword evidence="5 6" id="KW-0269">Exonuclease</keyword>
<dbReference type="GO" id="GO:0006308">
    <property type="term" value="P:DNA catabolic process"/>
    <property type="evidence" value="ECO:0007669"/>
    <property type="project" value="UniProtKB-UniRule"/>
</dbReference>
<dbReference type="PANTHER" id="PTHR34137">
    <property type="entry name" value="EXODEOXYRIBONUCLEASE 7 SMALL SUBUNIT"/>
    <property type="match status" value="1"/>
</dbReference>
<dbReference type="HAMAP" id="MF_00337">
    <property type="entry name" value="Exonuc_7_S"/>
    <property type="match status" value="1"/>
</dbReference>
<comment type="function">
    <text evidence="6">Bidirectionally degrades single-stranded DNA into large acid-insoluble oligonucleotides, which are then degraded further into small acid-soluble oligonucleotides.</text>
</comment>
<evidence type="ECO:0000313" key="7">
    <source>
        <dbReference type="EMBL" id="WOE75971.1"/>
    </source>
</evidence>
<comment type="subcellular location">
    <subcellularLocation>
        <location evidence="6">Cytoplasm</location>
    </subcellularLocation>
</comment>
<dbReference type="EMBL" id="CP136594">
    <property type="protein sequence ID" value="WOE75971.1"/>
    <property type="molecule type" value="Genomic_DNA"/>
</dbReference>
<dbReference type="NCBIfam" id="NF002139">
    <property type="entry name" value="PRK00977.1-3"/>
    <property type="match status" value="1"/>
</dbReference>
<dbReference type="Gene3D" id="1.10.287.1040">
    <property type="entry name" value="Exonuclease VII, small subunit"/>
    <property type="match status" value="1"/>
</dbReference>
<evidence type="ECO:0000256" key="6">
    <source>
        <dbReference type="HAMAP-Rule" id="MF_00337"/>
    </source>
</evidence>
<comment type="subunit">
    <text evidence="6">Heterooligomer composed of large and small subunits.</text>
</comment>
<evidence type="ECO:0000313" key="8">
    <source>
        <dbReference type="Proteomes" id="UP001302429"/>
    </source>
</evidence>
<dbReference type="SUPFAM" id="SSF116842">
    <property type="entry name" value="XseB-like"/>
    <property type="match status" value="1"/>
</dbReference>
<sequence>MTENDLQMDDAAIAALSFEDALGRLEHVVRQLESGEASLDSSITLYTLGEKLRTHCQQRLDDAKSRIEKITVGADGKLGTEPLD</sequence>
<name>A0AA97F880_9SPHN</name>
<keyword evidence="4 6" id="KW-0378">Hydrolase</keyword>
<protein>
    <recommendedName>
        <fullName evidence="6">Exodeoxyribonuclease 7 small subunit</fullName>
        <ecNumber evidence="6">3.1.11.6</ecNumber>
    </recommendedName>
    <alternativeName>
        <fullName evidence="6">Exodeoxyribonuclease VII small subunit</fullName>
        <shortName evidence="6">Exonuclease VII small subunit</shortName>
    </alternativeName>
</protein>
<dbReference type="RefSeq" id="WP_317083322.1">
    <property type="nucleotide sequence ID" value="NZ_CP136594.1"/>
</dbReference>
<evidence type="ECO:0000256" key="4">
    <source>
        <dbReference type="ARBA" id="ARBA00022801"/>
    </source>
</evidence>
<accession>A0AA97F880</accession>
<dbReference type="Pfam" id="PF02609">
    <property type="entry name" value="Exonuc_VII_S"/>
    <property type="match status" value="1"/>
</dbReference>
<dbReference type="AlphaFoldDB" id="A0AA97F880"/>
<keyword evidence="8" id="KW-1185">Reference proteome</keyword>
<keyword evidence="3 6" id="KW-0540">Nuclease</keyword>
<keyword evidence="2 6" id="KW-0963">Cytoplasm</keyword>
<comment type="similarity">
    <text evidence="1 6">Belongs to the XseB family.</text>
</comment>
<dbReference type="Proteomes" id="UP001302429">
    <property type="component" value="Chromosome"/>
</dbReference>